<evidence type="ECO:0000313" key="3">
    <source>
        <dbReference type="Proteomes" id="UP000018439"/>
    </source>
</evidence>
<proteinExistence type="predicted"/>
<dbReference type="Proteomes" id="UP000018439">
    <property type="component" value="Chromosome"/>
</dbReference>
<sequence length="235" mass="27004">MWLKNSSIGRKVVMSVTGIALVLFLTFHMGMNLVAVFSNPDYTDPLNNGYNQICHFLGANWYALVGTLGLAALFIIHIIYAIWLTIQNRKARGNERYDVVERRETVKWASQNMFVLGLIVVIGLGLHLFNFWYNMQFQEILGHETAVTAIGNVAVYDGYQFIKLAFANPIYTALYVVWLVALWFHLTHGFWSAIQTIGWSNDLWINRWKTISNIYSTIIVVCFLFVVVWFYVGSL</sequence>
<feature type="transmembrane region" description="Helical" evidence="1">
    <location>
        <begin position="214"/>
        <end position="232"/>
    </location>
</feature>
<dbReference type="GO" id="GO:0016020">
    <property type="term" value="C:membrane"/>
    <property type="evidence" value="ECO:0007669"/>
    <property type="project" value="InterPro"/>
</dbReference>
<evidence type="ECO:0000256" key="1">
    <source>
        <dbReference type="SAM" id="Phobius"/>
    </source>
</evidence>
<accession>F3ZR74</accession>
<organism evidence="2 3">
    <name type="scientific">Bacteroides coprosuis DSM 18011</name>
    <dbReference type="NCBI Taxonomy" id="679937"/>
    <lineage>
        <taxon>Bacteria</taxon>
        <taxon>Pseudomonadati</taxon>
        <taxon>Bacteroidota</taxon>
        <taxon>Bacteroidia</taxon>
        <taxon>Bacteroidales</taxon>
        <taxon>Bacteroidaceae</taxon>
        <taxon>Bacteroides</taxon>
    </lineage>
</organism>
<keyword evidence="1" id="KW-0812">Transmembrane</keyword>
<keyword evidence="1" id="KW-0472">Membrane</keyword>
<feature type="transmembrane region" description="Helical" evidence="1">
    <location>
        <begin position="113"/>
        <end position="133"/>
    </location>
</feature>
<keyword evidence="1" id="KW-1133">Transmembrane helix</keyword>
<dbReference type="SUPFAM" id="SSF81343">
    <property type="entry name" value="Fumarate reductase respiratory complex transmembrane subunits"/>
    <property type="match status" value="1"/>
</dbReference>
<feature type="transmembrane region" description="Helical" evidence="1">
    <location>
        <begin position="61"/>
        <end position="86"/>
    </location>
</feature>
<dbReference type="CDD" id="cd03498">
    <property type="entry name" value="SQR_TypeB_2_TM"/>
    <property type="match status" value="1"/>
</dbReference>
<keyword evidence="3" id="KW-1185">Reference proteome</keyword>
<dbReference type="InterPro" id="IPR011138">
    <property type="entry name" value="Cytochrome_b-558"/>
</dbReference>
<dbReference type="AlphaFoldDB" id="F3ZR74"/>
<feature type="transmembrane region" description="Helical" evidence="1">
    <location>
        <begin position="173"/>
        <end position="194"/>
    </location>
</feature>
<dbReference type="EMBL" id="CM001167">
    <property type="protein sequence ID" value="EGJ70667.1"/>
    <property type="molecule type" value="Genomic_DNA"/>
</dbReference>
<name>F3ZR74_9BACE</name>
<dbReference type="OrthoDB" id="9802842at2"/>
<reference evidence="2 3" key="1">
    <citation type="journal article" date="2011" name="Stand. Genomic Sci.">
        <title>Non-contiguous finished genome sequence of Bacteroides coprosuis type strain (PC139).</title>
        <authorList>
            <person name="Land M."/>
            <person name="Held B."/>
            <person name="Gronow S."/>
            <person name="Abt B."/>
            <person name="Lucas S."/>
            <person name="Del Rio T.G."/>
            <person name="Nolan M."/>
            <person name="Tice H."/>
            <person name="Cheng J.F."/>
            <person name="Pitluck S."/>
            <person name="Liolios K."/>
            <person name="Pagani I."/>
            <person name="Ivanova N."/>
            <person name="Mavromatis K."/>
            <person name="Mikhailova N."/>
            <person name="Pati A."/>
            <person name="Tapia R."/>
            <person name="Han C."/>
            <person name="Goodwin L."/>
            <person name="Chen A."/>
            <person name="Palaniappan K."/>
            <person name="Hauser L."/>
            <person name="Brambilla E.M."/>
            <person name="Rohde M."/>
            <person name="Goker M."/>
            <person name="Detter J.C."/>
            <person name="Woyke T."/>
            <person name="Bristow J."/>
            <person name="Eisen J.A."/>
            <person name="Markowitz V."/>
            <person name="Hugenholtz P."/>
            <person name="Kyrpides N.C."/>
            <person name="Klenk H.P."/>
            <person name="Lapidus A."/>
        </authorList>
    </citation>
    <scope>NUCLEOTIDE SEQUENCE [LARGE SCALE GENOMIC DNA]</scope>
    <source>
        <strain evidence="2 3">DSM 18011</strain>
    </source>
</reference>
<feature type="transmembrane region" description="Helical" evidence="1">
    <location>
        <begin position="12"/>
        <end position="37"/>
    </location>
</feature>
<dbReference type="InterPro" id="IPR034804">
    <property type="entry name" value="SQR/QFR_C/D"/>
</dbReference>
<dbReference type="HOGENOM" id="CLU_077968_0_1_10"/>
<dbReference type="NCBIfam" id="TIGR02046">
    <property type="entry name" value="sdhC_b558_fam"/>
    <property type="match status" value="1"/>
</dbReference>
<dbReference type="STRING" id="679937.Bcop_0449"/>
<protein>
    <submittedName>
        <fullName evidence="2">Succinate dehydrogenase (Or fumarate reductase) cytochrome b subunit, b558 family</fullName>
    </submittedName>
</protein>
<gene>
    <name evidence="2" type="ORF">Bcop_0449</name>
</gene>
<dbReference type="eggNOG" id="ENOG502Z7RU">
    <property type="taxonomic scope" value="Bacteria"/>
</dbReference>
<evidence type="ECO:0000313" key="2">
    <source>
        <dbReference type="EMBL" id="EGJ70667.1"/>
    </source>
</evidence>
<dbReference type="Gene3D" id="1.20.1300.10">
    <property type="entry name" value="Fumarate reductase/succinate dehydrogenase, transmembrane subunit"/>
    <property type="match status" value="1"/>
</dbReference>